<proteinExistence type="predicted"/>
<sequence>MGPSELVWWISLATGSLAWSSHGPVALVRLADVFYIIPATHTHRKRPGSSTRAVSSACGPLTGCMGTHQLQDVQKTRAGSSSELKRPARNKTALPIGNQETDIDVQQQTPSCSSLQDTNLVQPYLFGPSCFLFVKVFRNNYTLSILQLAMESSIADYNQTLLIQRQTAHPFSELISYWQHPHLFSLRPFIYRRFSHKVVEVLLSFSDTILDKSFLAHTHTHLVSILPPCLTGTPQKAFFKASEKVAWASSLKSIPMLPLKQPLRQRLRRGRNHERILVKSIPEKPTIKNIDDLPDELLERILYFVGLDSSSIDPDPFKVGWADEMDVICQGLAFARSLGVLRLVSWRFLRLVTPIFFKRLIISDFNSDILQGGRFIVGLTQLLSTSLSKVPPPSKGPDPHLRIKAGDTWGKQAHFGNQIAYGSHVRQLVISCPTIEPRLVLRLLDSIHSLLPNLTELSYLNSSQFPILLSPTISFPRLEALTGVQLRPVLSSWTTDLSTGESSHPTFFDPRSSFVSHEVFFGFLNHHPFIKHLSCRGLELRLVSATRLIALLQSNQLVVPLLPRIYLPTQFVGLKSLHLGHHSLVDLHLFRLLPRAAPHLEQLHVDAECEIEDNTEENHDHWSICAMMAELPRLTHLTFIAQHELPAGRDHTSWAASDCLLKSALGLKSLNVRADSFRTAAFFNDLGNTPLQSLNVWYKPLLSSSNKDWSVVSFCCPEVLKNLGYFARNMTRAGLEWPKGEELRRDLWLKFRCLCYLLERGTSNIASAKN</sequence>
<dbReference type="EMBL" id="AVOT02023299">
    <property type="protein sequence ID" value="MBW0513232.1"/>
    <property type="molecule type" value="Genomic_DNA"/>
</dbReference>
<name>A0A9Q3E3Z1_9BASI</name>
<evidence type="ECO:0000313" key="4">
    <source>
        <dbReference type="Proteomes" id="UP000765509"/>
    </source>
</evidence>
<evidence type="ECO:0000313" key="3">
    <source>
        <dbReference type="EMBL" id="MBW0513232.1"/>
    </source>
</evidence>
<reference evidence="3" key="1">
    <citation type="submission" date="2021-03" db="EMBL/GenBank/DDBJ databases">
        <title>Draft genome sequence of rust myrtle Austropuccinia psidii MF-1, a brazilian biotype.</title>
        <authorList>
            <person name="Quecine M.C."/>
            <person name="Pachon D.M.R."/>
            <person name="Bonatelli M.L."/>
            <person name="Correr F.H."/>
            <person name="Franceschini L.M."/>
            <person name="Leite T.F."/>
            <person name="Margarido G.R.A."/>
            <person name="Almeida C.A."/>
            <person name="Ferrarezi J.A."/>
            <person name="Labate C.A."/>
        </authorList>
    </citation>
    <scope>NUCLEOTIDE SEQUENCE</scope>
    <source>
        <strain evidence="3">MF-1</strain>
    </source>
</reference>
<dbReference type="AlphaFoldDB" id="A0A9Q3E3Z1"/>
<dbReference type="OrthoDB" id="2501299at2759"/>
<protein>
    <recommendedName>
        <fullName evidence="5">F-box domain-containing protein</fullName>
    </recommendedName>
</protein>
<keyword evidence="2" id="KW-0732">Signal</keyword>
<comment type="caution">
    <text evidence="3">The sequence shown here is derived from an EMBL/GenBank/DDBJ whole genome shotgun (WGS) entry which is preliminary data.</text>
</comment>
<keyword evidence="4" id="KW-1185">Reference proteome</keyword>
<gene>
    <name evidence="3" type="ORF">O181_052947</name>
</gene>
<feature type="signal peptide" evidence="2">
    <location>
        <begin position="1"/>
        <end position="18"/>
    </location>
</feature>
<organism evidence="3 4">
    <name type="scientific">Austropuccinia psidii MF-1</name>
    <dbReference type="NCBI Taxonomy" id="1389203"/>
    <lineage>
        <taxon>Eukaryota</taxon>
        <taxon>Fungi</taxon>
        <taxon>Dikarya</taxon>
        <taxon>Basidiomycota</taxon>
        <taxon>Pucciniomycotina</taxon>
        <taxon>Pucciniomycetes</taxon>
        <taxon>Pucciniales</taxon>
        <taxon>Sphaerophragmiaceae</taxon>
        <taxon>Austropuccinia</taxon>
    </lineage>
</organism>
<feature type="chain" id="PRO_5040210347" description="F-box domain-containing protein" evidence="2">
    <location>
        <begin position="19"/>
        <end position="770"/>
    </location>
</feature>
<accession>A0A9Q3E3Z1</accession>
<feature type="region of interest" description="Disordered" evidence="1">
    <location>
        <begin position="75"/>
        <end position="100"/>
    </location>
</feature>
<dbReference type="Proteomes" id="UP000765509">
    <property type="component" value="Unassembled WGS sequence"/>
</dbReference>
<evidence type="ECO:0008006" key="5">
    <source>
        <dbReference type="Google" id="ProtNLM"/>
    </source>
</evidence>
<evidence type="ECO:0000256" key="2">
    <source>
        <dbReference type="SAM" id="SignalP"/>
    </source>
</evidence>
<evidence type="ECO:0000256" key="1">
    <source>
        <dbReference type="SAM" id="MobiDB-lite"/>
    </source>
</evidence>